<comment type="caution">
    <text evidence="3">The sequence shown here is derived from an EMBL/GenBank/DDBJ whole genome shotgun (WGS) entry which is preliminary data.</text>
</comment>
<feature type="domain" description="SH3b" evidence="2">
    <location>
        <begin position="65"/>
        <end position="120"/>
    </location>
</feature>
<dbReference type="InterPro" id="IPR003646">
    <property type="entry name" value="SH3-like_bac-type"/>
</dbReference>
<keyword evidence="4" id="KW-1185">Reference proteome</keyword>
<protein>
    <recommendedName>
        <fullName evidence="2">SH3b domain-containing protein</fullName>
    </recommendedName>
</protein>
<name>A0A9X2LQA6_9ACTN</name>
<evidence type="ECO:0000259" key="2">
    <source>
        <dbReference type="Pfam" id="PF08239"/>
    </source>
</evidence>
<dbReference type="Pfam" id="PF08239">
    <property type="entry name" value="SH3_3"/>
    <property type="match status" value="1"/>
</dbReference>
<feature type="signal peptide" evidence="1">
    <location>
        <begin position="1"/>
        <end position="28"/>
    </location>
</feature>
<sequence>MKRKLALTVGTAAIAGGSLLGFTPAAGATTTAAAQSPSGTAVVTSASAEAPLAACKAQAKEQVLIRAKATTDSGINGTIPQGKTVSCGETKKGGSYDACHKKDNHWLYVTYNGHKGWSPKACMVKR</sequence>
<accession>A0A9X2LQA6</accession>
<dbReference type="AlphaFoldDB" id="A0A9X2LQA6"/>
<feature type="chain" id="PRO_5040747144" description="SH3b domain-containing protein" evidence="1">
    <location>
        <begin position="29"/>
        <end position="126"/>
    </location>
</feature>
<dbReference type="Proteomes" id="UP001142374">
    <property type="component" value="Unassembled WGS sequence"/>
</dbReference>
<keyword evidence="1" id="KW-0732">Signal</keyword>
<evidence type="ECO:0000256" key="1">
    <source>
        <dbReference type="SAM" id="SignalP"/>
    </source>
</evidence>
<evidence type="ECO:0000313" key="3">
    <source>
        <dbReference type="EMBL" id="MCQ8773645.1"/>
    </source>
</evidence>
<reference evidence="3" key="1">
    <citation type="submission" date="2022-06" db="EMBL/GenBank/DDBJ databases">
        <title>WGS of actinobacteria.</title>
        <authorList>
            <person name="Thawai C."/>
        </authorList>
    </citation>
    <scope>NUCLEOTIDE SEQUENCE</scope>
    <source>
        <strain evidence="3">AA8</strain>
    </source>
</reference>
<dbReference type="Gene3D" id="2.30.30.40">
    <property type="entry name" value="SH3 Domains"/>
    <property type="match status" value="1"/>
</dbReference>
<dbReference type="EMBL" id="JANIID010000032">
    <property type="protein sequence ID" value="MCQ8773645.1"/>
    <property type="molecule type" value="Genomic_DNA"/>
</dbReference>
<gene>
    <name evidence="3" type="ORF">NQU55_28375</name>
</gene>
<proteinExistence type="predicted"/>
<dbReference type="RefSeq" id="WP_168094373.1">
    <property type="nucleotide sequence ID" value="NZ_JAATER010000244.1"/>
</dbReference>
<evidence type="ECO:0000313" key="4">
    <source>
        <dbReference type="Proteomes" id="UP001142374"/>
    </source>
</evidence>
<organism evidence="3 4">
    <name type="scientific">Streptomyces telluris</name>
    <dbReference type="NCBI Taxonomy" id="2720021"/>
    <lineage>
        <taxon>Bacteria</taxon>
        <taxon>Bacillati</taxon>
        <taxon>Actinomycetota</taxon>
        <taxon>Actinomycetes</taxon>
        <taxon>Kitasatosporales</taxon>
        <taxon>Streptomycetaceae</taxon>
        <taxon>Streptomyces</taxon>
    </lineage>
</organism>